<proteinExistence type="predicted"/>
<accession>H0E8E5</accession>
<evidence type="ECO:0000313" key="4">
    <source>
        <dbReference type="EMBL" id="EHN10035.1"/>
    </source>
</evidence>
<feature type="DNA-binding region" description="H-T-H motif" evidence="2">
    <location>
        <begin position="42"/>
        <end position="61"/>
    </location>
</feature>
<dbReference type="AlphaFoldDB" id="H0E8E5"/>
<dbReference type="SUPFAM" id="SSF48498">
    <property type="entry name" value="Tetracyclin repressor-like, C-terminal domain"/>
    <property type="match status" value="1"/>
</dbReference>
<dbReference type="OrthoDB" id="5112469at2"/>
<dbReference type="InterPro" id="IPR009057">
    <property type="entry name" value="Homeodomain-like_sf"/>
</dbReference>
<name>H0E8E5_9ACTN</name>
<dbReference type="InterPro" id="IPR001647">
    <property type="entry name" value="HTH_TetR"/>
</dbReference>
<dbReference type="PRINTS" id="PR00455">
    <property type="entry name" value="HTHTETR"/>
</dbReference>
<gene>
    <name evidence="4" type="ORF">PAI11_31060</name>
</gene>
<dbReference type="Pfam" id="PF00440">
    <property type="entry name" value="TetR_N"/>
    <property type="match status" value="1"/>
</dbReference>
<dbReference type="PANTHER" id="PTHR30055:SF226">
    <property type="entry name" value="HTH-TYPE TRANSCRIPTIONAL REGULATOR PKSA"/>
    <property type="match status" value="1"/>
</dbReference>
<dbReference type="SUPFAM" id="SSF46689">
    <property type="entry name" value="Homeodomain-like"/>
    <property type="match status" value="1"/>
</dbReference>
<evidence type="ECO:0000256" key="1">
    <source>
        <dbReference type="ARBA" id="ARBA00023125"/>
    </source>
</evidence>
<feature type="domain" description="HTH tetR-type" evidence="3">
    <location>
        <begin position="19"/>
        <end position="79"/>
    </location>
</feature>
<dbReference type="EMBL" id="AGUD01000243">
    <property type="protein sequence ID" value="EHN10035.1"/>
    <property type="molecule type" value="Genomic_DNA"/>
</dbReference>
<dbReference type="RefSeq" id="WP_007576852.1">
    <property type="nucleotide sequence ID" value="NZ_AGUD01000243.1"/>
</dbReference>
<evidence type="ECO:0000256" key="2">
    <source>
        <dbReference type="PROSITE-ProRule" id="PRU00335"/>
    </source>
</evidence>
<reference evidence="4 5" key="1">
    <citation type="journal article" date="2013" name="Biodegradation">
        <title>Quantitative proteomic analysis of ibuprofen-degrading Patulibacter sp. strain I11.</title>
        <authorList>
            <person name="Almeida B."/>
            <person name="Kjeldal H."/>
            <person name="Lolas I."/>
            <person name="Knudsen A.D."/>
            <person name="Carvalho G."/>
            <person name="Nielsen K.L."/>
            <person name="Barreto Crespo M.T."/>
            <person name="Stensballe A."/>
            <person name="Nielsen J.L."/>
        </authorList>
    </citation>
    <scope>NUCLEOTIDE SEQUENCE [LARGE SCALE GENOMIC DNA]</scope>
    <source>
        <strain evidence="4 5">I11</strain>
    </source>
</reference>
<keyword evidence="1 2" id="KW-0238">DNA-binding</keyword>
<protein>
    <submittedName>
        <fullName evidence="4">Transcriptional regulator TetR family</fullName>
    </submittedName>
</protein>
<organism evidence="4 5">
    <name type="scientific">Patulibacter medicamentivorans</name>
    <dbReference type="NCBI Taxonomy" id="1097667"/>
    <lineage>
        <taxon>Bacteria</taxon>
        <taxon>Bacillati</taxon>
        <taxon>Actinomycetota</taxon>
        <taxon>Thermoleophilia</taxon>
        <taxon>Solirubrobacterales</taxon>
        <taxon>Patulibacteraceae</taxon>
        <taxon>Patulibacter</taxon>
    </lineage>
</organism>
<evidence type="ECO:0000259" key="3">
    <source>
        <dbReference type="PROSITE" id="PS50977"/>
    </source>
</evidence>
<dbReference type="InterPro" id="IPR050109">
    <property type="entry name" value="HTH-type_TetR-like_transc_reg"/>
</dbReference>
<dbReference type="Gene3D" id="1.10.357.10">
    <property type="entry name" value="Tetracycline Repressor, domain 2"/>
    <property type="match status" value="1"/>
</dbReference>
<dbReference type="PANTHER" id="PTHR30055">
    <property type="entry name" value="HTH-TYPE TRANSCRIPTIONAL REGULATOR RUTR"/>
    <property type="match status" value="1"/>
</dbReference>
<sequence>MTGPPTTTQARTRAERLRQELREEIVTAAFEEFSQRGYHDTGIADIAQRLGIGHGTFYRHFKNKRDILDHVVDGLLARILEALAAENAPDAVDTLDEYVEQCRRISGALSEIFSADPRVARMLLLEATSIDAELTERVLGLFDTATALTAAYFMHGRELGYLRADLDVDGTARAVVGVILANLLQGLRTPADREAQRRTADAGLRLMFDGIARR</sequence>
<evidence type="ECO:0000313" key="5">
    <source>
        <dbReference type="Proteomes" id="UP000005143"/>
    </source>
</evidence>
<dbReference type="PROSITE" id="PS50977">
    <property type="entry name" value="HTH_TETR_2"/>
    <property type="match status" value="1"/>
</dbReference>
<dbReference type="InterPro" id="IPR036271">
    <property type="entry name" value="Tet_transcr_reg_TetR-rel_C_sf"/>
</dbReference>
<dbReference type="Gene3D" id="1.10.10.60">
    <property type="entry name" value="Homeodomain-like"/>
    <property type="match status" value="1"/>
</dbReference>
<comment type="caution">
    <text evidence="4">The sequence shown here is derived from an EMBL/GenBank/DDBJ whole genome shotgun (WGS) entry which is preliminary data.</text>
</comment>
<dbReference type="GO" id="GO:0000976">
    <property type="term" value="F:transcription cis-regulatory region binding"/>
    <property type="evidence" value="ECO:0007669"/>
    <property type="project" value="TreeGrafter"/>
</dbReference>
<dbReference type="Proteomes" id="UP000005143">
    <property type="component" value="Unassembled WGS sequence"/>
</dbReference>
<keyword evidence="5" id="KW-1185">Reference proteome</keyword>
<dbReference type="GO" id="GO:0003700">
    <property type="term" value="F:DNA-binding transcription factor activity"/>
    <property type="evidence" value="ECO:0007669"/>
    <property type="project" value="TreeGrafter"/>
</dbReference>